<dbReference type="Proteomes" id="UP000054988">
    <property type="component" value="Unassembled WGS sequence"/>
</dbReference>
<organism evidence="2 3">
    <name type="scientific">Moniliophthora roreri</name>
    <name type="common">Frosty pod rot fungus</name>
    <name type="synonym">Monilia roreri</name>
    <dbReference type="NCBI Taxonomy" id="221103"/>
    <lineage>
        <taxon>Eukaryota</taxon>
        <taxon>Fungi</taxon>
        <taxon>Dikarya</taxon>
        <taxon>Basidiomycota</taxon>
        <taxon>Agaricomycotina</taxon>
        <taxon>Agaricomycetes</taxon>
        <taxon>Agaricomycetidae</taxon>
        <taxon>Agaricales</taxon>
        <taxon>Marasmiineae</taxon>
        <taxon>Marasmiaceae</taxon>
        <taxon>Moniliophthora</taxon>
    </lineage>
</organism>
<gene>
    <name evidence="2" type="ORF">WG66_16146</name>
</gene>
<accession>A0A0W0F4Q6</accession>
<sequence length="77" mass="8348">MSPNGLSLKQWLTALSITPSAPSSPQNYNQSPANSEQQELEMVQEVMAKLIFQAGVDFEHIFGLNASDGGFKCFSIA</sequence>
<name>A0A0W0F4Q6_MONRR</name>
<evidence type="ECO:0000256" key="1">
    <source>
        <dbReference type="SAM" id="MobiDB-lite"/>
    </source>
</evidence>
<comment type="caution">
    <text evidence="2">The sequence shown here is derived from an EMBL/GenBank/DDBJ whole genome shotgun (WGS) entry which is preliminary data.</text>
</comment>
<evidence type="ECO:0000313" key="3">
    <source>
        <dbReference type="Proteomes" id="UP000054988"/>
    </source>
</evidence>
<dbReference type="EMBL" id="LATX01002340">
    <property type="protein sequence ID" value="KTB31276.1"/>
    <property type="molecule type" value="Genomic_DNA"/>
</dbReference>
<feature type="compositionally biased region" description="Polar residues" evidence="1">
    <location>
        <begin position="18"/>
        <end position="35"/>
    </location>
</feature>
<reference evidence="2 3" key="1">
    <citation type="submission" date="2015-12" db="EMBL/GenBank/DDBJ databases">
        <title>Draft genome sequence of Moniliophthora roreri, the causal agent of frosty pod rot of cacao.</title>
        <authorList>
            <person name="Aime M.C."/>
            <person name="Diaz-Valderrama J.R."/>
            <person name="Kijpornyongpan T."/>
            <person name="Phillips-Mora W."/>
        </authorList>
    </citation>
    <scope>NUCLEOTIDE SEQUENCE [LARGE SCALE GENOMIC DNA]</scope>
    <source>
        <strain evidence="2 3">MCA 2952</strain>
    </source>
</reference>
<feature type="region of interest" description="Disordered" evidence="1">
    <location>
        <begin position="18"/>
        <end position="38"/>
    </location>
</feature>
<protein>
    <submittedName>
        <fullName evidence="2">Uncharacterized protein</fullName>
    </submittedName>
</protein>
<evidence type="ECO:0000313" key="2">
    <source>
        <dbReference type="EMBL" id="KTB31276.1"/>
    </source>
</evidence>
<dbReference type="AlphaFoldDB" id="A0A0W0F4Q6"/>
<proteinExistence type="predicted"/>